<name>A0A1E5G0G4_9FIRM</name>
<sequence>MNNLLSYKGYHARVEYSDADEVFFGLILGIEDSISFEADTVIKLKKAFQEAVDDYLEMCEELGKTPDKAYKGSFNVRISPEAHRKADLLAKSKGISLNQFVEKAIKDSMAN</sequence>
<evidence type="ECO:0000313" key="2">
    <source>
        <dbReference type="Proteomes" id="UP000094296"/>
    </source>
</evidence>
<evidence type="ECO:0000313" key="1">
    <source>
        <dbReference type="EMBL" id="OEF95947.1"/>
    </source>
</evidence>
<dbReference type="InterPro" id="IPR008651">
    <property type="entry name" value="Uncharacterised_HicB"/>
</dbReference>
<dbReference type="RefSeq" id="WP_069644220.1">
    <property type="nucleotide sequence ID" value="NZ_MIJE01000034.1"/>
</dbReference>
<dbReference type="AlphaFoldDB" id="A0A1E5G0G4"/>
<reference evidence="1 2" key="1">
    <citation type="submission" date="2016-09" db="EMBL/GenBank/DDBJ databases">
        <title>Draft genome sequence for the type strain of Desulfuribacillus alkaliarsenatis AHT28, an obligately anaerobic, sulfidogenic bacterium isolated from Russian soda lake sediments.</title>
        <authorList>
            <person name="Abin C.A."/>
            <person name="Hollibaugh J.T."/>
        </authorList>
    </citation>
    <scope>NUCLEOTIDE SEQUENCE [LARGE SCALE GENOMIC DNA]</scope>
    <source>
        <strain evidence="1 2">AHT28</strain>
    </source>
</reference>
<proteinExistence type="predicted"/>
<accession>A0A1E5G0G4</accession>
<dbReference type="InterPro" id="IPR035069">
    <property type="entry name" value="TTHA1013/TTHA0281-like"/>
</dbReference>
<comment type="caution">
    <text evidence="1">The sequence shown here is derived from an EMBL/GenBank/DDBJ whole genome shotgun (WGS) entry which is preliminary data.</text>
</comment>
<dbReference type="Pfam" id="PF05534">
    <property type="entry name" value="HicB"/>
    <property type="match status" value="1"/>
</dbReference>
<organism evidence="1 2">
    <name type="scientific">Desulfuribacillus alkaliarsenatis</name>
    <dbReference type="NCBI Taxonomy" id="766136"/>
    <lineage>
        <taxon>Bacteria</taxon>
        <taxon>Bacillati</taxon>
        <taxon>Bacillota</taxon>
        <taxon>Desulfuribacillia</taxon>
        <taxon>Desulfuribacillales</taxon>
        <taxon>Desulfuribacillaceae</taxon>
        <taxon>Desulfuribacillus</taxon>
    </lineage>
</organism>
<gene>
    <name evidence="1" type="ORF">BHF68_11190</name>
</gene>
<dbReference type="EMBL" id="MIJE01000034">
    <property type="protein sequence ID" value="OEF95947.1"/>
    <property type="molecule type" value="Genomic_DNA"/>
</dbReference>
<dbReference type="InterPro" id="IPR010985">
    <property type="entry name" value="Ribbon_hlx_hlx"/>
</dbReference>
<dbReference type="OrthoDB" id="5297106at2"/>
<protein>
    <submittedName>
        <fullName evidence="1">DNA repair protein</fullName>
    </submittedName>
</protein>
<dbReference type="GO" id="GO:0006355">
    <property type="term" value="P:regulation of DNA-templated transcription"/>
    <property type="evidence" value="ECO:0007669"/>
    <property type="project" value="InterPro"/>
</dbReference>
<keyword evidence="2" id="KW-1185">Reference proteome</keyword>
<dbReference type="Proteomes" id="UP000094296">
    <property type="component" value="Unassembled WGS sequence"/>
</dbReference>
<dbReference type="SUPFAM" id="SSF47598">
    <property type="entry name" value="Ribbon-helix-helix"/>
    <property type="match status" value="1"/>
</dbReference>
<dbReference type="SUPFAM" id="SSF143100">
    <property type="entry name" value="TTHA1013/TTHA0281-like"/>
    <property type="match status" value="1"/>
</dbReference>